<sequence>MQESRRSAVEAELSKATRRKSNGDTGGERFGDCEDANDDEERIGCSYPRAMRSGYTQNQHQSQPI</sequence>
<gene>
    <name evidence="2" type="ORF">FOYG_09646</name>
</gene>
<dbReference type="EMBL" id="JH717844">
    <property type="protein sequence ID" value="EWY88474.1"/>
    <property type="molecule type" value="Genomic_DNA"/>
</dbReference>
<evidence type="ECO:0000313" key="3">
    <source>
        <dbReference type="Proteomes" id="UP000030753"/>
    </source>
</evidence>
<dbReference type="Proteomes" id="UP000030753">
    <property type="component" value="Unassembled WGS sequence"/>
</dbReference>
<protein>
    <submittedName>
        <fullName evidence="2">Uncharacterized protein</fullName>
    </submittedName>
</protein>
<dbReference type="AlphaFoldDB" id="W9I6D3"/>
<proteinExistence type="predicted"/>
<organism evidence="2 3">
    <name type="scientific">Fusarium oxysporum NRRL 32931</name>
    <dbReference type="NCBI Taxonomy" id="660029"/>
    <lineage>
        <taxon>Eukaryota</taxon>
        <taxon>Fungi</taxon>
        <taxon>Dikarya</taxon>
        <taxon>Ascomycota</taxon>
        <taxon>Pezizomycotina</taxon>
        <taxon>Sordariomycetes</taxon>
        <taxon>Hypocreomycetidae</taxon>
        <taxon>Hypocreales</taxon>
        <taxon>Nectriaceae</taxon>
        <taxon>Fusarium</taxon>
        <taxon>Fusarium oxysporum species complex</taxon>
    </lineage>
</organism>
<evidence type="ECO:0000256" key="1">
    <source>
        <dbReference type="SAM" id="MobiDB-lite"/>
    </source>
</evidence>
<name>W9I6D3_FUSOX</name>
<accession>W9I6D3</accession>
<dbReference type="HOGENOM" id="CLU_2849749_0_0_1"/>
<feature type="compositionally biased region" description="Basic and acidic residues" evidence="1">
    <location>
        <begin position="1"/>
        <end position="15"/>
    </location>
</feature>
<evidence type="ECO:0000313" key="2">
    <source>
        <dbReference type="EMBL" id="EWY88474.1"/>
    </source>
</evidence>
<reference evidence="2 3" key="1">
    <citation type="submission" date="2011-06" db="EMBL/GenBank/DDBJ databases">
        <title>The Genome Sequence of Fusarium oxysporum FOSC 3-a.</title>
        <authorList>
            <consortium name="The Broad Institute Genome Sequencing Platform"/>
            <person name="Ma L.-J."/>
            <person name="Gale L.R."/>
            <person name="Schwartz D.C."/>
            <person name="Zhou S."/>
            <person name="Corby-Kistler H."/>
            <person name="Young S.K."/>
            <person name="Zeng Q."/>
            <person name="Gargeya S."/>
            <person name="Fitzgerald M."/>
            <person name="Haas B."/>
            <person name="Abouelleil A."/>
            <person name="Alvarado L."/>
            <person name="Arachchi H.M."/>
            <person name="Berlin A."/>
            <person name="Brown A."/>
            <person name="Chapman S.B."/>
            <person name="Chen Z."/>
            <person name="Dunbar C."/>
            <person name="Freedman E."/>
            <person name="Gearin G."/>
            <person name="Gellesch M."/>
            <person name="Goldberg J."/>
            <person name="Griggs A."/>
            <person name="Gujja S."/>
            <person name="Heiman D."/>
            <person name="Howarth C."/>
            <person name="Larson L."/>
            <person name="Lui A."/>
            <person name="MacDonald P.J.P."/>
            <person name="Mehta T."/>
            <person name="Montmayeur A."/>
            <person name="Murphy C."/>
            <person name="Neiman D."/>
            <person name="Pearson M."/>
            <person name="Priest M."/>
            <person name="Roberts A."/>
            <person name="Saif S."/>
            <person name="Shea T."/>
            <person name="Shenoy N."/>
            <person name="Sisk P."/>
            <person name="Stolte C."/>
            <person name="Sykes S."/>
            <person name="Wortman J."/>
            <person name="Nusbaum C."/>
            <person name="Birren B."/>
        </authorList>
    </citation>
    <scope>NUCLEOTIDE SEQUENCE [LARGE SCALE GENOMIC DNA]</scope>
    <source>
        <strain evidence="3">FOSC 3-a</strain>
    </source>
</reference>
<feature type="region of interest" description="Disordered" evidence="1">
    <location>
        <begin position="1"/>
        <end position="40"/>
    </location>
</feature>